<comment type="similarity">
    <text evidence="1">Belongs to the zinc-associated anti-sigma factor (ZAS) superfamily. Anti-sigma-W factor family.</text>
</comment>
<evidence type="ECO:0000256" key="2">
    <source>
        <dbReference type="ARBA" id="ARBA00024438"/>
    </source>
</evidence>
<keyword evidence="5" id="KW-0862">Zinc</keyword>
<keyword evidence="3" id="KW-0812">Transmembrane</keyword>
<proteinExistence type="inferred from homology"/>
<reference evidence="6" key="1">
    <citation type="submission" date="2016-10" db="EMBL/GenBank/DDBJ databases">
        <authorList>
            <person name="Varghese N."/>
            <person name="Submissions S."/>
        </authorList>
    </citation>
    <scope>NUCLEOTIDE SEQUENCE [LARGE SCALE GENOMIC DNA]</scope>
    <source>
        <strain evidence="6">DSM 22530</strain>
    </source>
</reference>
<keyword evidence="3" id="KW-0472">Membrane</keyword>
<keyword evidence="3" id="KW-1133">Transmembrane helix</keyword>
<dbReference type="Proteomes" id="UP000199474">
    <property type="component" value="Unassembled WGS sequence"/>
</dbReference>
<dbReference type="AlphaFoldDB" id="A0A1I1YFY1"/>
<accession>A0A1I1YFY1</accession>
<sequence length="225" mass="25607">MSCSQEYIKLMHHYLDGGLAKQEEDTLRAHLEDCESCQKHFHELKRTITLVKSAGQHTAPDNFTENVMQKLPREKKRVKYTRWFKMHPVLTSAAIFFIFMFTGILSSWNTDNELVVSKQENLEIVGDTVIVPEDVTVSGDLVVKNGDLRVDGTVDGDVHLVNGNLIEEDPTEGSELMASTGEINGELHHVDQMFEWLWFRFKDLTESIFSLGQISHLYGVCPLPL</sequence>
<keyword evidence="5" id="KW-0863">Zinc-finger</keyword>
<dbReference type="InterPro" id="IPR041916">
    <property type="entry name" value="Anti_sigma_zinc_sf"/>
</dbReference>
<protein>
    <recommendedName>
        <fullName evidence="2">Anti-sigma-W factor RsiW</fullName>
    </recommendedName>
</protein>
<gene>
    <name evidence="5" type="ORF">SAMN05216238_109156</name>
</gene>
<evidence type="ECO:0000313" key="6">
    <source>
        <dbReference type="Proteomes" id="UP000199474"/>
    </source>
</evidence>
<feature type="transmembrane region" description="Helical" evidence="3">
    <location>
        <begin position="89"/>
        <end position="108"/>
    </location>
</feature>
<keyword evidence="6" id="KW-1185">Reference proteome</keyword>
<name>A0A1I1YFY1_9BACI</name>
<feature type="domain" description="Putative zinc-finger" evidence="4">
    <location>
        <begin position="5"/>
        <end position="38"/>
    </location>
</feature>
<dbReference type="Pfam" id="PF13490">
    <property type="entry name" value="zf-HC2"/>
    <property type="match status" value="1"/>
</dbReference>
<evidence type="ECO:0000259" key="4">
    <source>
        <dbReference type="Pfam" id="PF13490"/>
    </source>
</evidence>
<organism evidence="5 6">
    <name type="scientific">Lentibacillus persicus</name>
    <dbReference type="NCBI Taxonomy" id="640948"/>
    <lineage>
        <taxon>Bacteria</taxon>
        <taxon>Bacillati</taxon>
        <taxon>Bacillota</taxon>
        <taxon>Bacilli</taxon>
        <taxon>Bacillales</taxon>
        <taxon>Bacillaceae</taxon>
        <taxon>Lentibacillus</taxon>
    </lineage>
</organism>
<evidence type="ECO:0000313" key="5">
    <source>
        <dbReference type="EMBL" id="SFE18451.1"/>
    </source>
</evidence>
<dbReference type="InterPro" id="IPR027383">
    <property type="entry name" value="Znf_put"/>
</dbReference>
<evidence type="ECO:0000256" key="1">
    <source>
        <dbReference type="ARBA" id="ARBA00024353"/>
    </source>
</evidence>
<dbReference type="OrthoDB" id="9782842at2"/>
<dbReference type="Gene3D" id="1.10.10.1320">
    <property type="entry name" value="Anti-sigma factor, zinc-finger domain"/>
    <property type="match status" value="1"/>
</dbReference>
<dbReference type="GO" id="GO:0008270">
    <property type="term" value="F:zinc ion binding"/>
    <property type="evidence" value="ECO:0007669"/>
    <property type="project" value="UniProtKB-KW"/>
</dbReference>
<dbReference type="STRING" id="640948.SAMN05216238_109156"/>
<dbReference type="EMBL" id="FOMR01000009">
    <property type="protein sequence ID" value="SFE18451.1"/>
    <property type="molecule type" value="Genomic_DNA"/>
</dbReference>
<evidence type="ECO:0000256" key="3">
    <source>
        <dbReference type="SAM" id="Phobius"/>
    </source>
</evidence>
<keyword evidence="5" id="KW-0479">Metal-binding</keyword>
<dbReference type="RefSeq" id="WP_090086235.1">
    <property type="nucleotide sequence ID" value="NZ_FOMR01000009.1"/>
</dbReference>